<sequence>MTLCFKIGCRKVRRTSLLLEHNELGLYAKLC</sequence>
<evidence type="ECO:0000313" key="1">
    <source>
        <dbReference type="EMBL" id="DAE29585.1"/>
    </source>
</evidence>
<name>A0A8S5RET4_9VIRU</name>
<protein>
    <submittedName>
        <fullName evidence="1">Uncharacterized protein</fullName>
    </submittedName>
</protein>
<proteinExistence type="predicted"/>
<organism evidence="1">
    <name type="scientific">virus sp. ctkyY8</name>
    <dbReference type="NCBI Taxonomy" id="2827995"/>
    <lineage>
        <taxon>Viruses</taxon>
    </lineage>
</organism>
<dbReference type="EMBL" id="BK059095">
    <property type="protein sequence ID" value="DAE29585.1"/>
    <property type="molecule type" value="Genomic_DNA"/>
</dbReference>
<reference evidence="1" key="1">
    <citation type="journal article" date="2021" name="Proc. Natl. Acad. Sci. U.S.A.">
        <title>A Catalog of Tens of Thousands of Viruses from Human Metagenomes Reveals Hidden Associations with Chronic Diseases.</title>
        <authorList>
            <person name="Tisza M.J."/>
            <person name="Buck C.B."/>
        </authorList>
    </citation>
    <scope>NUCLEOTIDE SEQUENCE</scope>
    <source>
        <strain evidence="1">CtkyY8</strain>
    </source>
</reference>
<accession>A0A8S5RET4</accession>